<dbReference type="PANTHER" id="PTHR34512">
    <property type="entry name" value="CELL SURFACE PROTEIN"/>
    <property type="match status" value="1"/>
</dbReference>
<name>A0A0F9D693_9ZZZZ</name>
<reference evidence="2" key="1">
    <citation type="journal article" date="2015" name="Nature">
        <title>Complex archaea that bridge the gap between prokaryotes and eukaryotes.</title>
        <authorList>
            <person name="Spang A."/>
            <person name="Saw J.H."/>
            <person name="Jorgensen S.L."/>
            <person name="Zaremba-Niedzwiedzka K."/>
            <person name="Martijn J."/>
            <person name="Lind A.E."/>
            <person name="van Eijk R."/>
            <person name="Schleper C."/>
            <person name="Guy L."/>
            <person name="Ettema T.J."/>
        </authorList>
    </citation>
    <scope>NUCLEOTIDE SEQUENCE</scope>
</reference>
<comment type="caution">
    <text evidence="2">The sequence shown here is derived from an EMBL/GenBank/DDBJ whole genome shotgun (WGS) entry which is preliminary data.</text>
</comment>
<sequence length="402" mass="44139">AQLRQAWKTKLSGRLTAPVVAGGLLVTAAPDSHQVHAIDADAGEPIWSFTAGAAVDSPPTIHKGMVIFGSADGWVYCLRAPDGVLAWRYRLAPMDRRIVAYGKVESVWPVHGSVLVQDDVVYAVAGRTTHMDGLFFYALDVVTGKKLAEQRVAKASFPDILSSDGTSIFMRQIRLNKQGVVQPENVPHLYSAAGFLDDTWWHRTYWQFGIRMSGNYTGWFASGERRHSGRLMVKDETKIYGFGRWNQYDHIGSHVGLGKTKYLLYAVDLLPPPKPSRLPWDQKKPDLPSRWQTKIELLARGMVLSDKILFVAGPPDLFGVAPGDAPHPYTPAAAQSLRAQREALQGKQGSLLWAVSADDGKKLSETKLDGLPAWDGLIAAGGRLYLTMQGGAVRCFSSKDSN</sequence>
<gene>
    <name evidence="2" type="ORF">LCGC14_2584330</name>
</gene>
<feature type="non-terminal residue" evidence="2">
    <location>
        <position position="1"/>
    </location>
</feature>
<protein>
    <recommendedName>
        <fullName evidence="1">Pyrrolo-quinoline quinone repeat domain-containing protein</fullName>
    </recommendedName>
</protein>
<evidence type="ECO:0000259" key="1">
    <source>
        <dbReference type="Pfam" id="PF13360"/>
    </source>
</evidence>
<dbReference type="EMBL" id="LAZR01043220">
    <property type="protein sequence ID" value="KKL07608.1"/>
    <property type="molecule type" value="Genomic_DNA"/>
</dbReference>
<dbReference type="InterPro" id="IPR002372">
    <property type="entry name" value="PQQ_rpt_dom"/>
</dbReference>
<dbReference type="Gene3D" id="2.130.10.10">
    <property type="entry name" value="YVTN repeat-like/Quinoprotein amine dehydrogenase"/>
    <property type="match status" value="1"/>
</dbReference>
<dbReference type="AlphaFoldDB" id="A0A0F9D693"/>
<dbReference type="InterPro" id="IPR015943">
    <property type="entry name" value="WD40/YVTN_repeat-like_dom_sf"/>
</dbReference>
<dbReference type="Pfam" id="PF13360">
    <property type="entry name" value="PQQ_2"/>
    <property type="match status" value="1"/>
</dbReference>
<feature type="domain" description="Pyrrolo-quinoline quinone repeat" evidence="1">
    <location>
        <begin position="5"/>
        <end position="171"/>
    </location>
</feature>
<dbReference type="SUPFAM" id="SSF50998">
    <property type="entry name" value="Quinoprotein alcohol dehydrogenase-like"/>
    <property type="match status" value="1"/>
</dbReference>
<dbReference type="PANTHER" id="PTHR34512:SF30">
    <property type="entry name" value="OUTER MEMBRANE PROTEIN ASSEMBLY FACTOR BAMB"/>
    <property type="match status" value="1"/>
</dbReference>
<dbReference type="InterPro" id="IPR011047">
    <property type="entry name" value="Quinoprotein_ADH-like_sf"/>
</dbReference>
<accession>A0A0F9D693</accession>
<dbReference type="InterPro" id="IPR018391">
    <property type="entry name" value="PQQ_b-propeller_rpt"/>
</dbReference>
<dbReference type="SMART" id="SM00564">
    <property type="entry name" value="PQQ"/>
    <property type="match status" value="3"/>
</dbReference>
<organism evidence="2">
    <name type="scientific">marine sediment metagenome</name>
    <dbReference type="NCBI Taxonomy" id="412755"/>
    <lineage>
        <taxon>unclassified sequences</taxon>
        <taxon>metagenomes</taxon>
        <taxon>ecological metagenomes</taxon>
    </lineage>
</organism>
<evidence type="ECO:0000313" key="2">
    <source>
        <dbReference type="EMBL" id="KKL07608.1"/>
    </source>
</evidence>
<proteinExistence type="predicted"/>